<evidence type="ECO:0000313" key="1">
    <source>
        <dbReference type="EMBL" id="CAB4204257.1"/>
    </source>
</evidence>
<proteinExistence type="predicted"/>
<protein>
    <submittedName>
        <fullName evidence="1">Uncharacterized protein</fullName>
    </submittedName>
</protein>
<name>A0A6J5S6Y0_9CAUD</name>
<sequence length="73" mass="8077">MKKTVTTIVLALSMSAAFSQVSDTLIIKMDTTKFKNVIAIIQKQLDSKAASSYVLEALSKYELIAIKPKEIKK</sequence>
<dbReference type="EMBL" id="LR797341">
    <property type="protein sequence ID" value="CAB4204257.1"/>
    <property type="molecule type" value="Genomic_DNA"/>
</dbReference>
<accession>A0A6J5S6Y0</accession>
<reference evidence="1" key="1">
    <citation type="submission" date="2020-05" db="EMBL/GenBank/DDBJ databases">
        <authorList>
            <person name="Chiriac C."/>
            <person name="Salcher M."/>
            <person name="Ghai R."/>
            <person name="Kavagutti S V."/>
        </authorList>
    </citation>
    <scope>NUCLEOTIDE SEQUENCE</scope>
</reference>
<gene>
    <name evidence="1" type="ORF">UFOVP1384_41</name>
</gene>
<organism evidence="1">
    <name type="scientific">uncultured Caudovirales phage</name>
    <dbReference type="NCBI Taxonomy" id="2100421"/>
    <lineage>
        <taxon>Viruses</taxon>
        <taxon>Duplodnaviria</taxon>
        <taxon>Heunggongvirae</taxon>
        <taxon>Uroviricota</taxon>
        <taxon>Caudoviricetes</taxon>
        <taxon>Peduoviridae</taxon>
        <taxon>Maltschvirus</taxon>
        <taxon>Maltschvirus maltsch</taxon>
    </lineage>
</organism>